<dbReference type="GO" id="GO:0005391">
    <property type="term" value="F:P-type sodium:potassium-exchanging transporter activity"/>
    <property type="evidence" value="ECO:0007669"/>
    <property type="project" value="TreeGrafter"/>
</dbReference>
<evidence type="ECO:0000256" key="8">
    <source>
        <dbReference type="ARBA" id="ARBA00022842"/>
    </source>
</evidence>
<sequence length="894" mass="98809">MNTIQHYHLLSERQVIDRLESDKHKGLTLEEADKRLWIYGENKLTPPKGEPPWKIFLKQFQQPLIYILIVAGIGVGFLGEWIEMGVILGVVLINAIIGYFQEVKALKAIQALSKNLKEHCLVLRDGNKQSIDTHQLVPGDIIFLKAGDRVPADVRILEAKELKIDESALTGESLPTTKNCGTFLKEKGIGDQSNMAFSTTLVTFGTATALVVATADQTEIGKINKLIAHADVLVTPLTEKIEYFSKILLWIILGLASIAILSGLYRGHSIVNVLMEGVALAVGAIPEGLPAVVTITLAIGVSRMAKRKAIIRKLPAVETLGSTTVICSDKTGTLTQNEMTVQKIMAAHTVYSLSGVGYSPFGEISLDDKKVDVHCSKALFETLLAGVLCNASNLIQEKGTWKIEGDPTEGALITSGIKCGIPLHQVRKSYSLIDEIPFESEYQYMASLYQNGNSQIIYIKGSPEKLLPRCKNILDQNGKTSSIEHDKIQKKLVLFAKDGLRVLAFCKKEVLKKRDIDHEDVDTDLTFLGFQAMIDPPRPEAISAVEVCHQAGIEVKMITGDHQITATSIAHQLGIINNNDASFSITGEELKDLNQKELSEIIDDKQVFARVNPHQKLILIKALQEKNNIVAMTGDGVNDAPALRQANIGIAMGLSGTEVAKETSDMILTDDNFSTIKDAIEEGRNVFDNLIKFIIWTIPTNVTEGLVILVASLLGLMLPITPLQILWINMSTAIFLGATLAFEKQEISCMNRPPQPPNTPILTHQMLFRITWVSLYLVASIYFLFDMLMDQGIQEEKARTICVNLIVFGELFYLFNTRSLRHSVFKIGFFSNPCLIGGVIIMILLQLIFTYSPAINSIFGSTPITPYDWAWIIGLSAVLYLLVELEKGIRRLKY</sequence>
<evidence type="ECO:0000256" key="10">
    <source>
        <dbReference type="ARBA" id="ARBA00022989"/>
    </source>
</evidence>
<name>A0A7X8SNY9_9BACT</name>
<dbReference type="GO" id="GO:0005524">
    <property type="term" value="F:ATP binding"/>
    <property type="evidence" value="ECO:0007669"/>
    <property type="project" value="UniProtKB-KW"/>
</dbReference>
<dbReference type="SFLD" id="SFLDG00002">
    <property type="entry name" value="C1.7:_P-type_atpase_like"/>
    <property type="match status" value="1"/>
</dbReference>
<dbReference type="InterPro" id="IPR036412">
    <property type="entry name" value="HAD-like_sf"/>
</dbReference>
<evidence type="ECO:0000256" key="7">
    <source>
        <dbReference type="ARBA" id="ARBA00022840"/>
    </source>
</evidence>
<comment type="caution">
    <text evidence="14">The sequence shown here is derived from an EMBL/GenBank/DDBJ whole genome shotgun (WGS) entry which is preliminary data.</text>
</comment>
<dbReference type="SUPFAM" id="SSF81665">
    <property type="entry name" value="Calcium ATPase, transmembrane domain M"/>
    <property type="match status" value="1"/>
</dbReference>
<dbReference type="AlphaFoldDB" id="A0A7X8SNY9"/>
<feature type="transmembrane region" description="Helical" evidence="12">
    <location>
        <begin position="766"/>
        <end position="785"/>
    </location>
</feature>
<evidence type="ECO:0000256" key="1">
    <source>
        <dbReference type="ARBA" id="ARBA00004651"/>
    </source>
</evidence>
<dbReference type="FunFam" id="2.70.150.10:FF:000160">
    <property type="entry name" value="Sarcoplasmic/endoplasmic reticulum calcium ATPase 1"/>
    <property type="match status" value="1"/>
</dbReference>
<dbReference type="PRINTS" id="PR00121">
    <property type="entry name" value="NAKATPASE"/>
</dbReference>
<dbReference type="InterPro" id="IPR018303">
    <property type="entry name" value="ATPase_P-typ_P_site"/>
</dbReference>
<dbReference type="Gene3D" id="2.70.150.10">
    <property type="entry name" value="Calcium-transporting ATPase, cytoplasmic transduction domain A"/>
    <property type="match status" value="1"/>
</dbReference>
<feature type="transmembrane region" description="Helical" evidence="12">
    <location>
        <begin position="247"/>
        <end position="265"/>
    </location>
</feature>
<dbReference type="PANTHER" id="PTHR43294">
    <property type="entry name" value="SODIUM/POTASSIUM-TRANSPORTING ATPASE SUBUNIT ALPHA"/>
    <property type="match status" value="1"/>
</dbReference>
<dbReference type="SFLD" id="SFLDF00027">
    <property type="entry name" value="p-type_atpase"/>
    <property type="match status" value="1"/>
</dbReference>
<dbReference type="SFLD" id="SFLDS00003">
    <property type="entry name" value="Haloacid_Dehalogenase"/>
    <property type="match status" value="1"/>
</dbReference>
<dbReference type="GO" id="GO:0006883">
    <property type="term" value="P:intracellular sodium ion homeostasis"/>
    <property type="evidence" value="ECO:0007669"/>
    <property type="project" value="TreeGrafter"/>
</dbReference>
<dbReference type="GO" id="GO:0005886">
    <property type="term" value="C:plasma membrane"/>
    <property type="evidence" value="ECO:0007669"/>
    <property type="project" value="UniProtKB-SubCell"/>
</dbReference>
<dbReference type="GO" id="GO:0016887">
    <property type="term" value="F:ATP hydrolysis activity"/>
    <property type="evidence" value="ECO:0007669"/>
    <property type="project" value="InterPro"/>
</dbReference>
<dbReference type="InterPro" id="IPR004014">
    <property type="entry name" value="ATPase_P-typ_cation-transptr_N"/>
</dbReference>
<dbReference type="SUPFAM" id="SSF81653">
    <property type="entry name" value="Calcium ATPase, transduction domain A"/>
    <property type="match status" value="1"/>
</dbReference>
<dbReference type="InterPro" id="IPR059000">
    <property type="entry name" value="ATPase_P-type_domA"/>
</dbReference>
<dbReference type="Pfam" id="PF13246">
    <property type="entry name" value="Cation_ATPase"/>
    <property type="match status" value="1"/>
</dbReference>
<evidence type="ECO:0000256" key="5">
    <source>
        <dbReference type="ARBA" id="ARBA00022692"/>
    </source>
</evidence>
<evidence type="ECO:0000313" key="14">
    <source>
        <dbReference type="EMBL" id="NLR93735.1"/>
    </source>
</evidence>
<dbReference type="FunFam" id="3.40.50.1000:FF:000001">
    <property type="entry name" value="Phospholipid-transporting ATPase IC"/>
    <property type="match status" value="1"/>
</dbReference>
<evidence type="ECO:0000256" key="6">
    <source>
        <dbReference type="ARBA" id="ARBA00022741"/>
    </source>
</evidence>
<dbReference type="Proteomes" id="UP000585050">
    <property type="component" value="Unassembled WGS sequence"/>
</dbReference>
<dbReference type="NCBIfam" id="TIGR01494">
    <property type="entry name" value="ATPase_P-type"/>
    <property type="match status" value="2"/>
</dbReference>
<dbReference type="Pfam" id="PF00689">
    <property type="entry name" value="Cation_ATPase_C"/>
    <property type="match status" value="1"/>
</dbReference>
<feature type="transmembrane region" description="Helical" evidence="12">
    <location>
        <begin position="827"/>
        <end position="849"/>
    </location>
</feature>
<reference evidence="14 15" key="1">
    <citation type="submission" date="2020-04" db="EMBL/GenBank/DDBJ databases">
        <title>Flammeovirga sp. SR4, a novel species isolated from seawater.</title>
        <authorList>
            <person name="Wang X."/>
        </authorList>
    </citation>
    <scope>NUCLEOTIDE SEQUENCE [LARGE SCALE GENOMIC DNA]</scope>
    <source>
        <strain evidence="14 15">SR4</strain>
    </source>
</reference>
<dbReference type="InterPro" id="IPR008250">
    <property type="entry name" value="ATPase_P-typ_transduc_dom_A_sf"/>
</dbReference>
<keyword evidence="9" id="KW-1278">Translocase</keyword>
<dbReference type="PROSITE" id="PS00154">
    <property type="entry name" value="ATPASE_E1_E2"/>
    <property type="match status" value="1"/>
</dbReference>
<feature type="transmembrane region" description="Helical" evidence="12">
    <location>
        <begin position="797"/>
        <end position="815"/>
    </location>
</feature>
<dbReference type="FunFam" id="3.40.50.1000:FF:000028">
    <property type="entry name" value="Calcium-transporting P-type ATPase, putative"/>
    <property type="match status" value="1"/>
</dbReference>
<keyword evidence="5 12" id="KW-0812">Transmembrane</keyword>
<comment type="subcellular location">
    <subcellularLocation>
        <location evidence="1">Cell membrane</location>
        <topology evidence="1">Multi-pass membrane protein</topology>
    </subcellularLocation>
</comment>
<keyword evidence="10 12" id="KW-1133">Transmembrane helix</keyword>
<evidence type="ECO:0000256" key="2">
    <source>
        <dbReference type="ARBA" id="ARBA00005675"/>
    </source>
</evidence>
<feature type="domain" description="Cation-transporting P-type ATPase N-terminal" evidence="13">
    <location>
        <begin position="6"/>
        <end position="80"/>
    </location>
</feature>
<organism evidence="14 15">
    <name type="scientific">Flammeovirga agarivorans</name>
    <dbReference type="NCBI Taxonomy" id="2726742"/>
    <lineage>
        <taxon>Bacteria</taxon>
        <taxon>Pseudomonadati</taxon>
        <taxon>Bacteroidota</taxon>
        <taxon>Cytophagia</taxon>
        <taxon>Cytophagales</taxon>
        <taxon>Flammeovirgaceae</taxon>
        <taxon>Flammeovirga</taxon>
    </lineage>
</organism>
<dbReference type="PRINTS" id="PR00119">
    <property type="entry name" value="CATATPASE"/>
</dbReference>
<dbReference type="InterPro" id="IPR023214">
    <property type="entry name" value="HAD_sf"/>
</dbReference>
<keyword evidence="11 12" id="KW-0472">Membrane</keyword>
<evidence type="ECO:0000256" key="3">
    <source>
        <dbReference type="ARBA" id="ARBA00022475"/>
    </source>
</evidence>
<dbReference type="InterPro" id="IPR023298">
    <property type="entry name" value="ATPase_P-typ_TM_dom_sf"/>
</dbReference>
<dbReference type="SMART" id="SM00831">
    <property type="entry name" value="Cation_ATPase_N"/>
    <property type="match status" value="1"/>
</dbReference>
<gene>
    <name evidence="14" type="ORF">HGP29_21220</name>
</gene>
<keyword evidence="4" id="KW-0597">Phosphoprotein</keyword>
<feature type="transmembrane region" description="Helical" evidence="12">
    <location>
        <begin position="277"/>
        <end position="302"/>
    </location>
</feature>
<keyword evidence="7" id="KW-0067">ATP-binding</keyword>
<evidence type="ECO:0000256" key="11">
    <source>
        <dbReference type="ARBA" id="ARBA00023136"/>
    </source>
</evidence>
<dbReference type="InterPro" id="IPR050510">
    <property type="entry name" value="Cation_transp_ATPase_P-type"/>
</dbReference>
<dbReference type="Gene3D" id="3.40.1110.10">
    <property type="entry name" value="Calcium-transporting ATPase, cytoplasmic domain N"/>
    <property type="match status" value="1"/>
</dbReference>
<proteinExistence type="inferred from homology"/>
<dbReference type="GO" id="GO:0036376">
    <property type="term" value="P:sodium ion export across plasma membrane"/>
    <property type="evidence" value="ECO:0007669"/>
    <property type="project" value="TreeGrafter"/>
</dbReference>
<dbReference type="RefSeq" id="WP_168884443.1">
    <property type="nucleotide sequence ID" value="NZ_JABAIL010000007.1"/>
</dbReference>
<evidence type="ECO:0000256" key="12">
    <source>
        <dbReference type="SAM" id="Phobius"/>
    </source>
</evidence>
<feature type="transmembrane region" description="Helical" evidence="12">
    <location>
        <begin position="84"/>
        <end position="100"/>
    </location>
</feature>
<dbReference type="InterPro" id="IPR023299">
    <property type="entry name" value="ATPase_P-typ_cyto_dom_N"/>
</dbReference>
<dbReference type="SUPFAM" id="SSF81660">
    <property type="entry name" value="Metal cation-transporting ATPase, ATP-binding domain N"/>
    <property type="match status" value="1"/>
</dbReference>
<dbReference type="InterPro" id="IPR001757">
    <property type="entry name" value="P_typ_ATPase"/>
</dbReference>
<evidence type="ECO:0000259" key="13">
    <source>
        <dbReference type="SMART" id="SM00831"/>
    </source>
</evidence>
<dbReference type="Gene3D" id="3.40.50.1000">
    <property type="entry name" value="HAD superfamily/HAD-like"/>
    <property type="match status" value="1"/>
</dbReference>
<feature type="transmembrane region" description="Helical" evidence="12">
    <location>
        <begin position="693"/>
        <end position="718"/>
    </location>
</feature>
<feature type="transmembrane region" description="Helical" evidence="12">
    <location>
        <begin position="63"/>
        <end position="78"/>
    </location>
</feature>
<keyword evidence="15" id="KW-1185">Reference proteome</keyword>
<evidence type="ECO:0000313" key="15">
    <source>
        <dbReference type="Proteomes" id="UP000585050"/>
    </source>
</evidence>
<accession>A0A7X8SNY9</accession>
<comment type="similarity">
    <text evidence="2">Belongs to the cation transport ATPase (P-type) (TC 3.A.3) family. Type IIA subfamily.</text>
</comment>
<dbReference type="Gene3D" id="1.20.1110.10">
    <property type="entry name" value="Calcium-transporting ATPase, transmembrane domain"/>
    <property type="match status" value="1"/>
</dbReference>
<feature type="transmembrane region" description="Helical" evidence="12">
    <location>
        <begin position="869"/>
        <end position="885"/>
    </location>
</feature>
<dbReference type="GO" id="GO:1990573">
    <property type="term" value="P:potassium ion import across plasma membrane"/>
    <property type="evidence" value="ECO:0007669"/>
    <property type="project" value="TreeGrafter"/>
</dbReference>
<dbReference type="InterPro" id="IPR044492">
    <property type="entry name" value="P_typ_ATPase_HD_dom"/>
</dbReference>
<dbReference type="PANTHER" id="PTHR43294:SF21">
    <property type="entry name" value="CATION TRANSPORTING ATPASE"/>
    <property type="match status" value="1"/>
</dbReference>
<protein>
    <submittedName>
        <fullName evidence="14">Cation-transporting P-type ATPase</fullName>
    </submittedName>
</protein>
<dbReference type="EMBL" id="JABAIL010000007">
    <property type="protein sequence ID" value="NLR93735.1"/>
    <property type="molecule type" value="Genomic_DNA"/>
</dbReference>
<dbReference type="SUPFAM" id="SSF56784">
    <property type="entry name" value="HAD-like"/>
    <property type="match status" value="1"/>
</dbReference>
<dbReference type="GO" id="GO:1902600">
    <property type="term" value="P:proton transmembrane transport"/>
    <property type="evidence" value="ECO:0007669"/>
    <property type="project" value="TreeGrafter"/>
</dbReference>
<feature type="transmembrane region" description="Helical" evidence="12">
    <location>
        <begin position="724"/>
        <end position="742"/>
    </location>
</feature>
<evidence type="ECO:0000256" key="9">
    <source>
        <dbReference type="ARBA" id="ARBA00022967"/>
    </source>
</evidence>
<dbReference type="CDD" id="cd02080">
    <property type="entry name" value="P-type_ATPase_cation"/>
    <property type="match status" value="1"/>
</dbReference>
<dbReference type="Pfam" id="PF00122">
    <property type="entry name" value="E1-E2_ATPase"/>
    <property type="match status" value="1"/>
</dbReference>
<evidence type="ECO:0000256" key="4">
    <source>
        <dbReference type="ARBA" id="ARBA00022553"/>
    </source>
</evidence>
<keyword evidence="8" id="KW-0460">Magnesium</keyword>
<keyword evidence="6" id="KW-0547">Nucleotide-binding</keyword>
<dbReference type="Pfam" id="PF00690">
    <property type="entry name" value="Cation_ATPase_N"/>
    <property type="match status" value="1"/>
</dbReference>
<keyword evidence="3" id="KW-1003">Cell membrane</keyword>
<dbReference type="InterPro" id="IPR006068">
    <property type="entry name" value="ATPase_P-typ_cation-transptr_C"/>
</dbReference>
<dbReference type="GO" id="GO:0030007">
    <property type="term" value="P:intracellular potassium ion homeostasis"/>
    <property type="evidence" value="ECO:0007669"/>
    <property type="project" value="TreeGrafter"/>
</dbReference>